<comment type="caution">
    <text evidence="2">The sequence shown here is derived from an EMBL/GenBank/DDBJ whole genome shotgun (WGS) entry which is preliminary data.</text>
</comment>
<keyword evidence="1" id="KW-0732">Signal</keyword>
<organism evidence="2 3">
    <name type="scientific">Pasteurella multocida</name>
    <dbReference type="NCBI Taxonomy" id="747"/>
    <lineage>
        <taxon>Bacteria</taxon>
        <taxon>Pseudomonadati</taxon>
        <taxon>Pseudomonadota</taxon>
        <taxon>Gammaproteobacteria</taxon>
        <taxon>Pasteurellales</taxon>
        <taxon>Pasteurellaceae</taxon>
        <taxon>Pasteurella</taxon>
    </lineage>
</organism>
<evidence type="ECO:0000313" key="2">
    <source>
        <dbReference type="EMBL" id="MDA5622303.1"/>
    </source>
</evidence>
<dbReference type="KEGG" id="pmul:DR93_1271"/>
<sequence>MKKLLLFSLLLLLNGCLYSFEEECFRPLIQVGSSACHKNKGDIFPSIARFQKVENIGKTDAKQRWKDAVDCGSKYGDEDLIYINDNNLYSIFHSCMVKKGYKKFHPAECGYQNPKWDKGICNL</sequence>
<accession>A0A9X3UNX7</accession>
<evidence type="ECO:0000256" key="1">
    <source>
        <dbReference type="SAM" id="SignalP"/>
    </source>
</evidence>
<evidence type="ECO:0000313" key="3">
    <source>
        <dbReference type="Proteomes" id="UP001145481"/>
    </source>
</evidence>
<dbReference type="RefSeq" id="WP_014325941.1">
    <property type="nucleotide sequence ID" value="NZ_AP025519.1"/>
</dbReference>
<evidence type="ECO:0008006" key="4">
    <source>
        <dbReference type="Google" id="ProtNLM"/>
    </source>
</evidence>
<feature type="chain" id="PRO_5040720451" description="Lipoprotein" evidence="1">
    <location>
        <begin position="20"/>
        <end position="123"/>
    </location>
</feature>
<dbReference type="EMBL" id="JANJHC010000003">
    <property type="protein sequence ID" value="MDA5622303.1"/>
    <property type="molecule type" value="Genomic_DNA"/>
</dbReference>
<feature type="signal peptide" evidence="1">
    <location>
        <begin position="1"/>
        <end position="19"/>
    </location>
</feature>
<reference evidence="2" key="1">
    <citation type="submission" date="2022-07" db="EMBL/GenBank/DDBJ databases">
        <title>Genome-based characterization of novel serogroup A variants of Pasteurella multocida.</title>
        <authorList>
            <person name="Prajapati A."/>
            <person name="Yogisharadhya R."/>
            <person name="Mohanty N."/>
            <person name="Chanda M."/>
            <person name="Mendem S.K."/>
            <person name="Siddaramappa S."/>
            <person name="Shivachandra S.B."/>
        </authorList>
    </citation>
    <scope>NUCLEOTIDE SEQUENCE</scope>
    <source>
        <strain evidence="2">NIVEDIPm19</strain>
    </source>
</reference>
<dbReference type="Proteomes" id="UP001145481">
    <property type="component" value="Unassembled WGS sequence"/>
</dbReference>
<name>A0A9X3UNX7_PASMD</name>
<protein>
    <recommendedName>
        <fullName evidence="4">Lipoprotein</fullName>
    </recommendedName>
</protein>
<dbReference type="GeneID" id="77208188"/>
<dbReference type="AlphaFoldDB" id="A0A9X3UNX7"/>
<gene>
    <name evidence="2" type="ORF">NM948_01850</name>
</gene>
<proteinExistence type="predicted"/>